<feature type="compositionally biased region" description="Basic and acidic residues" evidence="1">
    <location>
        <begin position="83"/>
        <end position="92"/>
    </location>
</feature>
<sequence>TQNPEISASALALLKFCSRLTTPKTSSTSDLSVVRCTPPPSNCPPSIQGSTDQISHSGSKKKRKQRTPISFKLRYSHARAIRSSKENTKSPI</sequence>
<protein>
    <submittedName>
        <fullName evidence="2">Uncharacterized protein</fullName>
    </submittedName>
</protein>
<reference evidence="2 3" key="1">
    <citation type="journal article" date="2019" name="Sci. Rep.">
        <title>Orb-weaving spider Araneus ventricosus genome elucidates the spidroin gene catalogue.</title>
        <authorList>
            <person name="Kono N."/>
            <person name="Nakamura H."/>
            <person name="Ohtoshi R."/>
            <person name="Moran D.A.P."/>
            <person name="Shinohara A."/>
            <person name="Yoshida Y."/>
            <person name="Fujiwara M."/>
            <person name="Mori M."/>
            <person name="Tomita M."/>
            <person name="Arakawa K."/>
        </authorList>
    </citation>
    <scope>NUCLEOTIDE SEQUENCE [LARGE SCALE GENOMIC DNA]</scope>
</reference>
<comment type="caution">
    <text evidence="2">The sequence shown here is derived from an EMBL/GenBank/DDBJ whole genome shotgun (WGS) entry which is preliminary data.</text>
</comment>
<accession>A0A4Y2AA71</accession>
<feature type="region of interest" description="Disordered" evidence="1">
    <location>
        <begin position="23"/>
        <end position="92"/>
    </location>
</feature>
<organism evidence="2 3">
    <name type="scientific">Araneus ventricosus</name>
    <name type="common">Orbweaver spider</name>
    <name type="synonym">Epeira ventricosa</name>
    <dbReference type="NCBI Taxonomy" id="182803"/>
    <lineage>
        <taxon>Eukaryota</taxon>
        <taxon>Metazoa</taxon>
        <taxon>Ecdysozoa</taxon>
        <taxon>Arthropoda</taxon>
        <taxon>Chelicerata</taxon>
        <taxon>Arachnida</taxon>
        <taxon>Araneae</taxon>
        <taxon>Araneomorphae</taxon>
        <taxon>Entelegynae</taxon>
        <taxon>Araneoidea</taxon>
        <taxon>Araneidae</taxon>
        <taxon>Araneus</taxon>
    </lineage>
</organism>
<dbReference type="Proteomes" id="UP000499080">
    <property type="component" value="Unassembled WGS sequence"/>
</dbReference>
<evidence type="ECO:0000256" key="1">
    <source>
        <dbReference type="SAM" id="MobiDB-lite"/>
    </source>
</evidence>
<proteinExistence type="predicted"/>
<name>A0A4Y2AA71_ARAVE</name>
<dbReference type="AlphaFoldDB" id="A0A4Y2AA71"/>
<evidence type="ECO:0000313" key="3">
    <source>
        <dbReference type="Proteomes" id="UP000499080"/>
    </source>
</evidence>
<feature type="non-terminal residue" evidence="2">
    <location>
        <position position="1"/>
    </location>
</feature>
<keyword evidence="3" id="KW-1185">Reference proteome</keyword>
<gene>
    <name evidence="2" type="ORF">AVEN_235714_1</name>
</gene>
<evidence type="ECO:0000313" key="2">
    <source>
        <dbReference type="EMBL" id="GBL76692.1"/>
    </source>
</evidence>
<feature type="compositionally biased region" description="Polar residues" evidence="1">
    <location>
        <begin position="44"/>
        <end position="57"/>
    </location>
</feature>
<dbReference type="EMBL" id="BGPR01079940">
    <property type="protein sequence ID" value="GBL76692.1"/>
    <property type="molecule type" value="Genomic_DNA"/>
</dbReference>